<dbReference type="InterPro" id="IPR019595">
    <property type="entry name" value="DUF2470"/>
</dbReference>
<dbReference type="AlphaFoldDB" id="A0A6A3C6V7"/>
<sequence>MSKLAPRNIECHMCADTPGRFAVDAEGTPVLRLPHPSLDNRSTLHVQLEQCGLRTPQCTLQGSLNKPADATILRQRFGSVWKKRFGEEADVDNLYIVDVQRVLQMEDFNEVSEAKMVWVDHLGFDLRIYSPQSGVFDVRIPFPRDVTDEKGAKSSFNGMSQLAWEVEKDFQASDFEKVVVHRNLQRSHRTYRGRARQSGVKETRLRVCSLNVGILNARLLELTDVLSNRKIDFACIQETKWKGARARDCNGYKLWYSSVDNARNGVGILVSSRLKENVVEVCRYRDRIMMIKVIIEEEVVNVLSVYAPHVGLGEGEKRCFWDQLDDVLRNIPEDQRVFIGGDFNGHIGSATDGYDSAHGGFGFGNRNEEGHMLLEFATAHDMVITNSFFNKRDVNLITFQSEGHCTQIDYILVRNRDRWACIDCKVFPEEACTSQHRLLVLVFRVRQGKSTHRRAKLGKPRILWKNLYGATADDFRSKVLSSTSFGTTNSNNADMLWKNMANSIREVGTNTLGWSTGKVKKHKESWWWNDEIQTKVKTKQTCFKEFIQCNDDEERSRAKQRYKEAKREAKKIVAKAKDKAYEVMYKRLDTKEGQNGIFRLAKSRENRKKDLDSIVDGSADHHTAANDCPTSRIGFEEVKMDLRKMGRDKVVGSDRIRFLSLCETSKMPEEWRESTVIPIYKNKGDLQRCGNYRGIKLLSHTMKLWERVIEARLRQAIRDMYCRSTTYVRTTVGDTETFPVKIGLHQGSALSPYIFALIMDDIYFATPNGVPWCMLFADNIVLVMAGPDILRALGPTLVLVAEIKTELNRRLAAWKTALEEKSLKINIEKTEYLCSNFSGNQNDDDVEVCIEGHVIPSKECFKYLGSMIHKDRGVDDDVTHRIKMGWLKWRAVTGILCDKNVPLKLKGKFYRMTIRPVLLYGSECWAIKKDHNDNKTSAAVWIRMLGNQEGSCKEDGGRINENTSMDMWEGRLRWFWHVHRRQPSDAVRRVESITVDGARRGRPMRKWEDCLRSDLKDLAITEDMTSDRKVLRLKTRVAE</sequence>
<organism evidence="4 5">
    <name type="scientific">Hibiscus syriacus</name>
    <name type="common">Rose of Sharon</name>
    <dbReference type="NCBI Taxonomy" id="106335"/>
    <lineage>
        <taxon>Eukaryota</taxon>
        <taxon>Viridiplantae</taxon>
        <taxon>Streptophyta</taxon>
        <taxon>Embryophyta</taxon>
        <taxon>Tracheophyta</taxon>
        <taxon>Spermatophyta</taxon>
        <taxon>Magnoliopsida</taxon>
        <taxon>eudicotyledons</taxon>
        <taxon>Gunneridae</taxon>
        <taxon>Pentapetalae</taxon>
        <taxon>rosids</taxon>
        <taxon>malvids</taxon>
        <taxon>Malvales</taxon>
        <taxon>Malvaceae</taxon>
        <taxon>Malvoideae</taxon>
        <taxon>Hibiscus</taxon>
    </lineage>
</organism>
<evidence type="ECO:0000259" key="1">
    <source>
        <dbReference type="Pfam" id="PF00078"/>
    </source>
</evidence>
<dbReference type="InterPro" id="IPR037119">
    <property type="entry name" value="Haem_oxidase_HugZ-like_sf"/>
</dbReference>
<keyword evidence="5" id="KW-1185">Reference proteome</keyword>
<dbReference type="InterPro" id="IPR005135">
    <property type="entry name" value="Endo/exonuclease/phosphatase"/>
</dbReference>
<evidence type="ECO:0000313" key="4">
    <source>
        <dbReference type="EMBL" id="KAE8722892.1"/>
    </source>
</evidence>
<proteinExistence type="predicted"/>
<dbReference type="Proteomes" id="UP000436088">
    <property type="component" value="Unassembled WGS sequence"/>
</dbReference>
<reference evidence="4" key="1">
    <citation type="submission" date="2019-09" db="EMBL/GenBank/DDBJ databases">
        <title>Draft genome information of white flower Hibiscus syriacus.</title>
        <authorList>
            <person name="Kim Y.-M."/>
        </authorList>
    </citation>
    <scope>NUCLEOTIDE SEQUENCE [LARGE SCALE GENOMIC DNA]</scope>
    <source>
        <strain evidence="4">YM2019G1</strain>
    </source>
</reference>
<evidence type="ECO:0000313" key="5">
    <source>
        <dbReference type="Proteomes" id="UP000436088"/>
    </source>
</evidence>
<protein>
    <submittedName>
        <fullName evidence="4">Proton gradient regulation 7 isoform 2</fullName>
    </submittedName>
</protein>
<accession>A0A6A3C6V7</accession>
<feature type="domain" description="Reverse transcriptase" evidence="1">
    <location>
        <begin position="732"/>
        <end position="866"/>
    </location>
</feature>
<dbReference type="InterPro" id="IPR036691">
    <property type="entry name" value="Endo/exonu/phosph_ase_sf"/>
</dbReference>
<gene>
    <name evidence="4" type="ORF">F3Y22_tig00013320pilonHSYRG00004</name>
</gene>
<dbReference type="SUPFAM" id="SSF56219">
    <property type="entry name" value="DNase I-like"/>
    <property type="match status" value="1"/>
</dbReference>
<dbReference type="Pfam" id="PF00078">
    <property type="entry name" value="RVT_1"/>
    <property type="match status" value="1"/>
</dbReference>
<dbReference type="Gene3D" id="3.20.180.10">
    <property type="entry name" value="PNP-oxidase-like"/>
    <property type="match status" value="1"/>
</dbReference>
<dbReference type="SUPFAM" id="SSF50475">
    <property type="entry name" value="FMN-binding split barrel"/>
    <property type="match status" value="1"/>
</dbReference>
<dbReference type="Pfam" id="PF03372">
    <property type="entry name" value="Exo_endo_phos"/>
    <property type="match status" value="1"/>
</dbReference>
<dbReference type="GO" id="GO:0003824">
    <property type="term" value="F:catalytic activity"/>
    <property type="evidence" value="ECO:0007669"/>
    <property type="project" value="InterPro"/>
</dbReference>
<evidence type="ECO:0000259" key="2">
    <source>
        <dbReference type="Pfam" id="PF03372"/>
    </source>
</evidence>
<dbReference type="Pfam" id="PF10615">
    <property type="entry name" value="DUF2470"/>
    <property type="match status" value="1"/>
</dbReference>
<evidence type="ECO:0000259" key="3">
    <source>
        <dbReference type="Pfam" id="PF10615"/>
    </source>
</evidence>
<dbReference type="PANTHER" id="PTHR46238:SF11">
    <property type="entry name" value="AGAMOUS-LIKE MADS-BOX PROTEIN AGL16"/>
    <property type="match status" value="1"/>
</dbReference>
<feature type="domain" description="DUF2470" evidence="3">
    <location>
        <begin position="111"/>
        <end position="155"/>
    </location>
</feature>
<feature type="domain" description="Endonuclease/exonuclease/phosphatase" evidence="2">
    <location>
        <begin position="209"/>
        <end position="415"/>
    </location>
</feature>
<dbReference type="EMBL" id="VEPZ02000549">
    <property type="protein sequence ID" value="KAE8722892.1"/>
    <property type="molecule type" value="Genomic_DNA"/>
</dbReference>
<name>A0A6A3C6V7_HIBSY</name>
<comment type="caution">
    <text evidence="4">The sequence shown here is derived from an EMBL/GenBank/DDBJ whole genome shotgun (WGS) entry which is preliminary data.</text>
</comment>
<dbReference type="Gene3D" id="3.60.10.10">
    <property type="entry name" value="Endonuclease/exonuclease/phosphatase"/>
    <property type="match status" value="1"/>
</dbReference>
<dbReference type="PANTHER" id="PTHR46238">
    <property type="entry name" value="REVERSE TRANSCRIPTASE DOMAIN-CONTAINING PROTEIN"/>
    <property type="match status" value="1"/>
</dbReference>
<dbReference type="InterPro" id="IPR000477">
    <property type="entry name" value="RT_dom"/>
</dbReference>
<dbReference type="CDD" id="cd09076">
    <property type="entry name" value="L1-EN"/>
    <property type="match status" value="1"/>
</dbReference>